<dbReference type="PRINTS" id="PR00080">
    <property type="entry name" value="SDRFAMILY"/>
</dbReference>
<organism evidence="3 4">
    <name type="scientific">Micromonospora kangleipakensis</name>
    <dbReference type="NCBI Taxonomy" id="1077942"/>
    <lineage>
        <taxon>Bacteria</taxon>
        <taxon>Bacillati</taxon>
        <taxon>Actinomycetota</taxon>
        <taxon>Actinomycetes</taxon>
        <taxon>Micromonosporales</taxon>
        <taxon>Micromonosporaceae</taxon>
        <taxon>Micromonospora</taxon>
    </lineage>
</organism>
<dbReference type="FunFam" id="3.40.50.720:FF:000084">
    <property type="entry name" value="Short-chain dehydrogenase reductase"/>
    <property type="match status" value="1"/>
</dbReference>
<proteinExistence type="inferred from homology"/>
<keyword evidence="2" id="KW-0560">Oxidoreductase</keyword>
<evidence type="ECO:0000256" key="1">
    <source>
        <dbReference type="ARBA" id="ARBA00006484"/>
    </source>
</evidence>
<dbReference type="SUPFAM" id="SSF51735">
    <property type="entry name" value="NAD(P)-binding Rossmann-fold domains"/>
    <property type="match status" value="1"/>
</dbReference>
<dbReference type="PANTHER" id="PTHR24321:SF8">
    <property type="entry name" value="ESTRADIOL 17-BETA-DEHYDROGENASE 8-RELATED"/>
    <property type="match status" value="1"/>
</dbReference>
<dbReference type="InterPro" id="IPR002347">
    <property type="entry name" value="SDR_fam"/>
</dbReference>
<accession>A0A4Q8BAY2</accession>
<sequence>MTDQGHHGGRLAGSTVVVVGASRGIGRSIALSFARCGAKLVLASRSSDELASVVEDVRHLGAEALGVPADVSQESSVAQLRERALEWSDGACDAAVICAGIPGPTLPLWEQDLAQWEHTLRINLTGVFLCCRAFIPAMVAHGSGSVTVIGSATGKAPLHGRTPYAASKAGLIGLVRTLALEVGPSGVRVNLVSPGAVVGERIEGIIAAQATALGQTPEQVREGVLRRTPLRRLVEPDDVADAVLFLSSPASACITGEDLNVSAGYVTHG</sequence>
<dbReference type="RefSeq" id="WP_130334587.1">
    <property type="nucleotide sequence ID" value="NZ_SHLD01000001.1"/>
</dbReference>
<gene>
    <name evidence="3" type="ORF">EV384_3452</name>
</gene>
<dbReference type="PROSITE" id="PS00061">
    <property type="entry name" value="ADH_SHORT"/>
    <property type="match status" value="1"/>
</dbReference>
<dbReference type="CDD" id="cd05233">
    <property type="entry name" value="SDR_c"/>
    <property type="match status" value="1"/>
</dbReference>
<dbReference type="OrthoDB" id="3542748at2"/>
<dbReference type="AlphaFoldDB" id="A0A4Q8BAY2"/>
<comment type="caution">
    <text evidence="3">The sequence shown here is derived from an EMBL/GenBank/DDBJ whole genome shotgun (WGS) entry which is preliminary data.</text>
</comment>
<evidence type="ECO:0000313" key="3">
    <source>
        <dbReference type="EMBL" id="RZU74952.1"/>
    </source>
</evidence>
<dbReference type="PRINTS" id="PR00081">
    <property type="entry name" value="GDHRDH"/>
</dbReference>
<dbReference type="Proteomes" id="UP000294114">
    <property type="component" value="Unassembled WGS sequence"/>
</dbReference>
<dbReference type="InterPro" id="IPR036291">
    <property type="entry name" value="NAD(P)-bd_dom_sf"/>
</dbReference>
<dbReference type="PANTHER" id="PTHR24321">
    <property type="entry name" value="DEHYDROGENASES, SHORT CHAIN"/>
    <property type="match status" value="1"/>
</dbReference>
<dbReference type="InterPro" id="IPR020904">
    <property type="entry name" value="Sc_DH/Rdtase_CS"/>
</dbReference>
<dbReference type="Pfam" id="PF13561">
    <property type="entry name" value="adh_short_C2"/>
    <property type="match status" value="1"/>
</dbReference>
<reference evidence="3 4" key="1">
    <citation type="submission" date="2019-02" db="EMBL/GenBank/DDBJ databases">
        <title>Sequencing the genomes of 1000 actinobacteria strains.</title>
        <authorList>
            <person name="Klenk H.-P."/>
        </authorList>
    </citation>
    <scope>NUCLEOTIDE SEQUENCE [LARGE SCALE GENOMIC DNA]</scope>
    <source>
        <strain evidence="3 4">DSM 45612</strain>
    </source>
</reference>
<evidence type="ECO:0000313" key="4">
    <source>
        <dbReference type="Proteomes" id="UP000294114"/>
    </source>
</evidence>
<dbReference type="EMBL" id="SHLD01000001">
    <property type="protein sequence ID" value="RZU74952.1"/>
    <property type="molecule type" value="Genomic_DNA"/>
</dbReference>
<evidence type="ECO:0000256" key="2">
    <source>
        <dbReference type="ARBA" id="ARBA00023002"/>
    </source>
</evidence>
<comment type="similarity">
    <text evidence="1">Belongs to the short-chain dehydrogenases/reductases (SDR) family.</text>
</comment>
<dbReference type="Gene3D" id="3.40.50.720">
    <property type="entry name" value="NAD(P)-binding Rossmann-like Domain"/>
    <property type="match status" value="1"/>
</dbReference>
<protein>
    <submittedName>
        <fullName evidence="3">NAD(P)-dependent dehydrogenase (Short-subunit alcohol dehydrogenase family)</fullName>
    </submittedName>
</protein>
<keyword evidence="4" id="KW-1185">Reference proteome</keyword>
<dbReference type="GO" id="GO:0016491">
    <property type="term" value="F:oxidoreductase activity"/>
    <property type="evidence" value="ECO:0007669"/>
    <property type="project" value="UniProtKB-KW"/>
</dbReference>
<name>A0A4Q8BAY2_9ACTN</name>